<evidence type="ECO:0000313" key="3">
    <source>
        <dbReference type="Proteomes" id="UP000198960"/>
    </source>
</evidence>
<dbReference type="PANTHER" id="PTHR40763">
    <property type="entry name" value="MEMBRANE PROTEIN-RELATED"/>
    <property type="match status" value="1"/>
</dbReference>
<dbReference type="Pfam" id="PF08044">
    <property type="entry name" value="DUF1707"/>
    <property type="match status" value="1"/>
</dbReference>
<evidence type="ECO:0000259" key="1">
    <source>
        <dbReference type="Pfam" id="PF08044"/>
    </source>
</evidence>
<evidence type="ECO:0000313" key="2">
    <source>
        <dbReference type="EMBL" id="SEP12952.1"/>
    </source>
</evidence>
<organism evidence="2 3">
    <name type="scientific">Trujillonella endophytica</name>
    <dbReference type="NCBI Taxonomy" id="673521"/>
    <lineage>
        <taxon>Bacteria</taxon>
        <taxon>Bacillati</taxon>
        <taxon>Actinomycetota</taxon>
        <taxon>Actinomycetes</taxon>
        <taxon>Geodermatophilales</taxon>
        <taxon>Geodermatophilaceae</taxon>
        <taxon>Trujillonella</taxon>
    </lineage>
</organism>
<dbReference type="EMBL" id="FOEE01000011">
    <property type="protein sequence ID" value="SEP12952.1"/>
    <property type="molecule type" value="Genomic_DNA"/>
</dbReference>
<dbReference type="RefSeq" id="WP_091946116.1">
    <property type="nucleotide sequence ID" value="NZ_FOEE01000011.1"/>
</dbReference>
<dbReference type="AlphaFoldDB" id="A0A1H8VBU4"/>
<dbReference type="PANTHER" id="PTHR40763:SF4">
    <property type="entry name" value="DUF1707 DOMAIN-CONTAINING PROTEIN"/>
    <property type="match status" value="1"/>
</dbReference>
<name>A0A1H8VBU4_9ACTN</name>
<proteinExistence type="predicted"/>
<reference evidence="3" key="1">
    <citation type="submission" date="2016-10" db="EMBL/GenBank/DDBJ databases">
        <authorList>
            <person name="Varghese N."/>
            <person name="Submissions S."/>
        </authorList>
    </citation>
    <scope>NUCLEOTIDE SEQUENCE [LARGE SCALE GENOMIC DNA]</scope>
    <source>
        <strain evidence="3">DSM 45413</strain>
    </source>
</reference>
<dbReference type="Proteomes" id="UP000198960">
    <property type="component" value="Unassembled WGS sequence"/>
</dbReference>
<dbReference type="OrthoDB" id="3748531at2"/>
<dbReference type="InterPro" id="IPR012551">
    <property type="entry name" value="DUF1707_SHOCT-like"/>
</dbReference>
<dbReference type="STRING" id="673521.SAMN05660991_03434"/>
<protein>
    <recommendedName>
        <fullName evidence="1">DUF1707 domain-containing protein</fullName>
    </recommendedName>
</protein>
<keyword evidence="3" id="KW-1185">Reference proteome</keyword>
<gene>
    <name evidence="2" type="ORF">SAMN05660991_03434</name>
</gene>
<sequence length="159" mass="16492">MPEPHLRAADADRAAVADLLGRHMTAGRLTVAEYEERLSGAYAAKTYGELDELTTDLPALPAAPAVPAASAPAGPAAGKAAPASGWAWAAWGGSRAAAWASWLSTAVLVTAIWLITCLVSGEWLYPWPIWVVGPWGAVLLAQTLSEGRADPGGPRQLPS</sequence>
<accession>A0A1H8VBU4</accession>
<feature type="domain" description="DUF1707" evidence="1">
    <location>
        <begin position="6"/>
        <end position="58"/>
    </location>
</feature>